<proteinExistence type="predicted"/>
<keyword evidence="3" id="KW-1185">Reference proteome</keyword>
<dbReference type="GO" id="GO:0003723">
    <property type="term" value="F:RNA binding"/>
    <property type="evidence" value="ECO:0007669"/>
    <property type="project" value="InterPro"/>
</dbReference>
<dbReference type="InParanoid" id="A0A1Q3CJA4"/>
<dbReference type="EMBL" id="BDDD01002152">
    <property type="protein sequence ID" value="GAV80295.1"/>
    <property type="molecule type" value="Genomic_DNA"/>
</dbReference>
<dbReference type="InterPro" id="IPR050180">
    <property type="entry name" value="RNR_Ribonuclease"/>
</dbReference>
<protein>
    <submittedName>
        <fullName evidence="2">RNB domain-containing protein</fullName>
    </submittedName>
</protein>
<dbReference type="STRING" id="3775.A0A1Q3CJA4"/>
<dbReference type="InterPro" id="IPR001900">
    <property type="entry name" value="RNase_II/R"/>
</dbReference>
<gene>
    <name evidence="2" type="ORF">CFOL_v3_23756</name>
</gene>
<dbReference type="OrthoDB" id="372421at2759"/>
<dbReference type="Proteomes" id="UP000187406">
    <property type="component" value="Unassembled WGS sequence"/>
</dbReference>
<feature type="non-terminal residue" evidence="2">
    <location>
        <position position="123"/>
    </location>
</feature>
<sequence>IERGALTLASAEVKFQIDTETHDLDIGMYQIREANQMLEEFMLAANVSVAEQILKHFPPCSLLRHHPTPTREMLEPLLRTANVGLNLDVSSSKALADSLNQAVGDDQYFNKIIRILATRCMTQ</sequence>
<dbReference type="PANTHER" id="PTHR23355:SF35">
    <property type="entry name" value="EXOSOME COMPLEX EXONUCLEASE RRP44"/>
    <property type="match status" value="1"/>
</dbReference>
<dbReference type="InterPro" id="IPR012340">
    <property type="entry name" value="NA-bd_OB-fold"/>
</dbReference>
<name>A0A1Q3CJA4_CEPFO</name>
<dbReference type="GO" id="GO:0004519">
    <property type="term" value="F:endonuclease activity"/>
    <property type="evidence" value="ECO:0007669"/>
    <property type="project" value="TreeGrafter"/>
</dbReference>
<feature type="domain" description="RNB" evidence="1">
    <location>
        <begin position="2"/>
        <end position="123"/>
    </location>
</feature>
<dbReference type="GO" id="GO:0071031">
    <property type="term" value="P:nuclear mRNA surveillance of mRNA 3'-end processing"/>
    <property type="evidence" value="ECO:0007669"/>
    <property type="project" value="TreeGrafter"/>
</dbReference>
<evidence type="ECO:0000313" key="3">
    <source>
        <dbReference type="Proteomes" id="UP000187406"/>
    </source>
</evidence>
<dbReference type="SUPFAM" id="SSF50249">
    <property type="entry name" value="Nucleic acid-binding proteins"/>
    <property type="match status" value="1"/>
</dbReference>
<feature type="non-terminal residue" evidence="2">
    <location>
        <position position="1"/>
    </location>
</feature>
<evidence type="ECO:0000313" key="2">
    <source>
        <dbReference type="EMBL" id="GAV80295.1"/>
    </source>
</evidence>
<reference evidence="3" key="1">
    <citation type="submission" date="2016-04" db="EMBL/GenBank/DDBJ databases">
        <title>Cephalotus genome sequencing.</title>
        <authorList>
            <person name="Fukushima K."/>
            <person name="Hasebe M."/>
            <person name="Fang X."/>
        </authorList>
    </citation>
    <scope>NUCLEOTIDE SEQUENCE [LARGE SCALE GENOMIC DNA]</scope>
    <source>
        <strain evidence="3">cv. St1</strain>
    </source>
</reference>
<accession>A0A1Q3CJA4</accession>
<dbReference type="AlphaFoldDB" id="A0A1Q3CJA4"/>
<comment type="caution">
    <text evidence="2">The sequence shown here is derived from an EMBL/GenBank/DDBJ whole genome shotgun (WGS) entry which is preliminary data.</text>
</comment>
<dbReference type="PANTHER" id="PTHR23355">
    <property type="entry name" value="RIBONUCLEASE"/>
    <property type="match status" value="1"/>
</dbReference>
<organism evidence="2 3">
    <name type="scientific">Cephalotus follicularis</name>
    <name type="common">Albany pitcher plant</name>
    <dbReference type="NCBI Taxonomy" id="3775"/>
    <lineage>
        <taxon>Eukaryota</taxon>
        <taxon>Viridiplantae</taxon>
        <taxon>Streptophyta</taxon>
        <taxon>Embryophyta</taxon>
        <taxon>Tracheophyta</taxon>
        <taxon>Spermatophyta</taxon>
        <taxon>Magnoliopsida</taxon>
        <taxon>eudicotyledons</taxon>
        <taxon>Gunneridae</taxon>
        <taxon>Pentapetalae</taxon>
        <taxon>rosids</taxon>
        <taxon>fabids</taxon>
        <taxon>Oxalidales</taxon>
        <taxon>Cephalotaceae</taxon>
        <taxon>Cephalotus</taxon>
    </lineage>
</organism>
<dbReference type="GO" id="GO:0000176">
    <property type="term" value="C:nuclear exosome (RNase complex)"/>
    <property type="evidence" value="ECO:0007669"/>
    <property type="project" value="TreeGrafter"/>
</dbReference>
<dbReference type="GO" id="GO:0000175">
    <property type="term" value="F:3'-5'-RNA exonuclease activity"/>
    <property type="evidence" value="ECO:0007669"/>
    <property type="project" value="TreeGrafter"/>
</dbReference>
<dbReference type="GO" id="GO:0016075">
    <property type="term" value="P:rRNA catabolic process"/>
    <property type="evidence" value="ECO:0007669"/>
    <property type="project" value="TreeGrafter"/>
</dbReference>
<dbReference type="Pfam" id="PF00773">
    <property type="entry name" value="RNB"/>
    <property type="match status" value="1"/>
</dbReference>
<evidence type="ECO:0000259" key="1">
    <source>
        <dbReference type="Pfam" id="PF00773"/>
    </source>
</evidence>
<dbReference type="GO" id="GO:0000177">
    <property type="term" value="C:cytoplasmic exosome (RNase complex)"/>
    <property type="evidence" value="ECO:0007669"/>
    <property type="project" value="TreeGrafter"/>
</dbReference>